<comment type="caution">
    <text evidence="4">The sequence shown here is derived from an EMBL/GenBank/DDBJ whole genome shotgun (WGS) entry which is preliminary data.</text>
</comment>
<accession>A0A8T1VDS9</accession>
<dbReference type="GO" id="GO:0045116">
    <property type="term" value="P:protein neddylation"/>
    <property type="evidence" value="ECO:0007669"/>
    <property type="project" value="TreeGrafter"/>
</dbReference>
<dbReference type="AlphaFoldDB" id="A0A8T1VDS9"/>
<dbReference type="Pfam" id="PF02037">
    <property type="entry name" value="SAP"/>
    <property type="match status" value="1"/>
</dbReference>
<evidence type="ECO:0000256" key="2">
    <source>
        <dbReference type="SAM" id="MobiDB-lite"/>
    </source>
</evidence>
<reference evidence="4" key="1">
    <citation type="submission" date="2021-02" db="EMBL/GenBank/DDBJ databases">
        <authorList>
            <person name="Palmer J.M."/>
        </authorList>
    </citation>
    <scope>NUCLEOTIDE SEQUENCE</scope>
    <source>
        <strain evidence="4">SCRP23</strain>
    </source>
</reference>
<dbReference type="SMART" id="SM00513">
    <property type="entry name" value="SAP"/>
    <property type="match status" value="1"/>
</dbReference>
<feature type="domain" description="DCUN1" evidence="3">
    <location>
        <begin position="83"/>
        <end position="272"/>
    </location>
</feature>
<dbReference type="InterPro" id="IPR005176">
    <property type="entry name" value="PONY_dom"/>
</dbReference>
<dbReference type="OrthoDB" id="27198at2759"/>
<dbReference type="Pfam" id="PF03556">
    <property type="entry name" value="Cullin_binding"/>
    <property type="match status" value="1"/>
</dbReference>
<dbReference type="PROSITE" id="PS51229">
    <property type="entry name" value="DCUN1"/>
    <property type="match status" value="1"/>
</dbReference>
<evidence type="ECO:0000313" key="4">
    <source>
        <dbReference type="EMBL" id="KAG7379106.1"/>
    </source>
</evidence>
<gene>
    <name evidence="4" type="primary">DCN1_2</name>
    <name evidence="4" type="ORF">PHYBOEH_012037</name>
</gene>
<dbReference type="GO" id="GO:0032182">
    <property type="term" value="F:ubiquitin-like protein binding"/>
    <property type="evidence" value="ECO:0007669"/>
    <property type="project" value="TreeGrafter"/>
</dbReference>
<keyword evidence="5" id="KW-1185">Reference proteome</keyword>
<evidence type="ECO:0000259" key="3">
    <source>
        <dbReference type="PROSITE" id="PS51229"/>
    </source>
</evidence>
<dbReference type="Proteomes" id="UP000693981">
    <property type="component" value="Unassembled WGS sequence"/>
</dbReference>
<dbReference type="PANTHER" id="PTHR12281:SF31">
    <property type="entry name" value="DCN1-LIKE PROTEIN 3"/>
    <property type="match status" value="1"/>
</dbReference>
<feature type="region of interest" description="Disordered" evidence="2">
    <location>
        <begin position="55"/>
        <end position="79"/>
    </location>
</feature>
<feature type="compositionally biased region" description="Basic and acidic residues" evidence="2">
    <location>
        <begin position="64"/>
        <end position="79"/>
    </location>
</feature>
<organism evidence="4 5">
    <name type="scientific">Phytophthora boehmeriae</name>
    <dbReference type="NCBI Taxonomy" id="109152"/>
    <lineage>
        <taxon>Eukaryota</taxon>
        <taxon>Sar</taxon>
        <taxon>Stramenopiles</taxon>
        <taxon>Oomycota</taxon>
        <taxon>Peronosporomycetes</taxon>
        <taxon>Peronosporales</taxon>
        <taxon>Peronosporaceae</taxon>
        <taxon>Phytophthora</taxon>
    </lineage>
</organism>
<feature type="compositionally biased region" description="Acidic residues" evidence="2">
    <location>
        <begin position="289"/>
        <end position="307"/>
    </location>
</feature>
<evidence type="ECO:0000256" key="1">
    <source>
        <dbReference type="RuleBase" id="RU410713"/>
    </source>
</evidence>
<comment type="function">
    <text evidence="1">Neddylation of cullins play an essential role in the regulation of SCF-type complexes activity.</text>
</comment>
<sequence length="307" mass="34826">MDLNSLRVKDLQDICRKFKGIRTSGRKAELVARIQANQTYQADIAGIARMGVSNGRRGSSGYKRGSDYHMEGSTKKHKGEKEVDTAAIDAVFERFRDPEAAEASITDDGILALCDALCIDAQDPVMLALSCTMKAKSMCVYTKAEFRRGLLNLECRSLEDLRSKVPLLRSQLRDRTKFATIYSFTFDFSKDPTQKSLALDLAIGLWELLLPGHFHWRRHWIRFCRKNSRSVVARDLWLQVLDFGHQIKPDLSNFDENGAWPVLLDDFASHMQELIAKQGQSAVQHDEDTMTTDEDNTDTSENMVIDE</sequence>
<dbReference type="InterPro" id="IPR003034">
    <property type="entry name" value="SAP_dom"/>
</dbReference>
<feature type="region of interest" description="Disordered" evidence="2">
    <location>
        <begin position="279"/>
        <end position="307"/>
    </location>
</feature>
<dbReference type="GO" id="GO:0016874">
    <property type="term" value="F:ligase activity"/>
    <property type="evidence" value="ECO:0007669"/>
    <property type="project" value="UniProtKB-KW"/>
</dbReference>
<dbReference type="GO" id="GO:0031624">
    <property type="term" value="F:ubiquitin conjugating enzyme binding"/>
    <property type="evidence" value="ECO:0007669"/>
    <property type="project" value="TreeGrafter"/>
</dbReference>
<name>A0A8T1VDS9_9STRA</name>
<dbReference type="GO" id="GO:0097602">
    <property type="term" value="F:cullin family protein binding"/>
    <property type="evidence" value="ECO:0007669"/>
    <property type="project" value="TreeGrafter"/>
</dbReference>
<dbReference type="GO" id="GO:0000151">
    <property type="term" value="C:ubiquitin ligase complex"/>
    <property type="evidence" value="ECO:0007669"/>
    <property type="project" value="TreeGrafter"/>
</dbReference>
<proteinExistence type="predicted"/>
<protein>
    <recommendedName>
        <fullName evidence="1">Defective in cullin neddylation protein</fullName>
    </recommendedName>
</protein>
<dbReference type="InterPro" id="IPR014764">
    <property type="entry name" value="DCN-prot"/>
</dbReference>
<dbReference type="PANTHER" id="PTHR12281">
    <property type="entry name" value="RP42 RELATED"/>
    <property type="match status" value="1"/>
</dbReference>
<evidence type="ECO:0000313" key="5">
    <source>
        <dbReference type="Proteomes" id="UP000693981"/>
    </source>
</evidence>
<keyword evidence="4" id="KW-0436">Ligase</keyword>
<dbReference type="EMBL" id="JAGDFL010000977">
    <property type="protein sequence ID" value="KAG7379106.1"/>
    <property type="molecule type" value="Genomic_DNA"/>
</dbReference>